<reference evidence="1 2" key="1">
    <citation type="submission" date="2024-05" db="EMBL/GenBank/DDBJ databases">
        <authorList>
            <person name="Wallberg A."/>
        </authorList>
    </citation>
    <scope>NUCLEOTIDE SEQUENCE [LARGE SCALE GENOMIC DNA]</scope>
</reference>
<dbReference type="AlphaFoldDB" id="A0AAV2QZ71"/>
<comment type="caution">
    <text evidence="1">The sequence shown here is derived from an EMBL/GenBank/DDBJ whole genome shotgun (WGS) entry which is preliminary data.</text>
</comment>
<accession>A0AAV2QZ71</accession>
<keyword evidence="2" id="KW-1185">Reference proteome</keyword>
<evidence type="ECO:0000313" key="1">
    <source>
        <dbReference type="EMBL" id="CAL4104996.1"/>
    </source>
</evidence>
<dbReference type="EMBL" id="CAXKWB010012564">
    <property type="protein sequence ID" value="CAL4104996.1"/>
    <property type="molecule type" value="Genomic_DNA"/>
</dbReference>
<dbReference type="PANTHER" id="PTHR28037:SF1">
    <property type="entry name" value="ALCOHOL O-ACETYLTRANSFERASE 1-RELATED"/>
    <property type="match status" value="1"/>
</dbReference>
<name>A0AAV2QZ71_MEGNR</name>
<sequence length="405" mass="46892">MEVCRLCLHEHADKWWLCEVKNHNMDFEFIENKTALEVVEDMNDEGLNNSFWSARVVPVDGEENSIPDLKQAFPHQYNFLFKTHHGVMDGISLAYFMHVYTKILDDILSGKTVNDDVRFGNFRLDDPLQPKLKEIQQVLESDPLRLAEDKERILRVTTKQPILYSAYPKPKGIPSTTRHIVRKVDNAIVNTLYKCCKSKNVTVTAGFEAVFNTALVEMVTDAGAVDDVFKINTKHSINMRRYFKVDKDFKKFPLGCHLGGMQHETFCRKPARKHFWEHAQENHNNFQSLLKNNGPLIESIVRPQVRGPLDPDILRKGDPQDYSDYAFNNLLDLTPLVFYEGTQIQCKDVYVYNYLNNYLYPILFQFHTFRGFGSLTCSYDTAKVANDTAQELMDRVINVLEFVTK</sequence>
<dbReference type="InterPro" id="IPR052058">
    <property type="entry name" value="Alcohol_O-acetyltransferase"/>
</dbReference>
<dbReference type="PANTHER" id="PTHR28037">
    <property type="entry name" value="ALCOHOL O-ACETYLTRANSFERASE 1-RELATED"/>
    <property type="match status" value="1"/>
</dbReference>
<dbReference type="InterPro" id="IPR010828">
    <property type="entry name" value="Atf2/Sli1-like"/>
</dbReference>
<dbReference type="Pfam" id="PF07247">
    <property type="entry name" value="AATase"/>
    <property type="match status" value="1"/>
</dbReference>
<dbReference type="Proteomes" id="UP001497623">
    <property type="component" value="Unassembled WGS sequence"/>
</dbReference>
<gene>
    <name evidence="1" type="ORF">MNOR_LOCUS17909</name>
</gene>
<evidence type="ECO:0008006" key="3">
    <source>
        <dbReference type="Google" id="ProtNLM"/>
    </source>
</evidence>
<organism evidence="1 2">
    <name type="scientific">Meganyctiphanes norvegica</name>
    <name type="common">Northern krill</name>
    <name type="synonym">Thysanopoda norvegica</name>
    <dbReference type="NCBI Taxonomy" id="48144"/>
    <lineage>
        <taxon>Eukaryota</taxon>
        <taxon>Metazoa</taxon>
        <taxon>Ecdysozoa</taxon>
        <taxon>Arthropoda</taxon>
        <taxon>Crustacea</taxon>
        <taxon>Multicrustacea</taxon>
        <taxon>Malacostraca</taxon>
        <taxon>Eumalacostraca</taxon>
        <taxon>Eucarida</taxon>
        <taxon>Euphausiacea</taxon>
        <taxon>Euphausiidae</taxon>
        <taxon>Meganyctiphanes</taxon>
    </lineage>
</organism>
<evidence type="ECO:0000313" key="2">
    <source>
        <dbReference type="Proteomes" id="UP001497623"/>
    </source>
</evidence>
<proteinExistence type="predicted"/>
<protein>
    <recommendedName>
        <fullName evidence="3">Condensation domain-containing protein</fullName>
    </recommendedName>
</protein>